<dbReference type="PANTHER" id="PTHR33233:SF14">
    <property type="entry name" value="ENDONUCLEASE_EXONUCLEASE_PHOSPHATASE"/>
    <property type="match status" value="1"/>
</dbReference>
<comment type="caution">
    <text evidence="1">The sequence shown here is derived from an EMBL/GenBank/DDBJ whole genome shotgun (WGS) entry which is preliminary data.</text>
</comment>
<dbReference type="PANTHER" id="PTHR33233">
    <property type="entry name" value="ENDONUCLEASE/EXONUCLEASE/PHOSPHATASE"/>
    <property type="match status" value="1"/>
</dbReference>
<keyword evidence="2" id="KW-1185">Reference proteome</keyword>
<organism evidence="1 2">
    <name type="scientific">Carnegiea gigantea</name>
    <dbReference type="NCBI Taxonomy" id="171969"/>
    <lineage>
        <taxon>Eukaryota</taxon>
        <taxon>Viridiplantae</taxon>
        <taxon>Streptophyta</taxon>
        <taxon>Embryophyta</taxon>
        <taxon>Tracheophyta</taxon>
        <taxon>Spermatophyta</taxon>
        <taxon>Magnoliopsida</taxon>
        <taxon>eudicotyledons</taxon>
        <taxon>Gunneridae</taxon>
        <taxon>Pentapetalae</taxon>
        <taxon>Caryophyllales</taxon>
        <taxon>Cactineae</taxon>
        <taxon>Cactaceae</taxon>
        <taxon>Cactoideae</taxon>
        <taxon>Echinocereeae</taxon>
        <taxon>Carnegiea</taxon>
    </lineage>
</organism>
<dbReference type="Proteomes" id="UP001153076">
    <property type="component" value="Unassembled WGS sequence"/>
</dbReference>
<proteinExistence type="predicted"/>
<accession>A0A9Q1JHU4</accession>
<dbReference type="EMBL" id="JAKOGI010001972">
    <property type="protein sequence ID" value="KAJ8423394.1"/>
    <property type="molecule type" value="Genomic_DNA"/>
</dbReference>
<evidence type="ECO:0000313" key="1">
    <source>
        <dbReference type="EMBL" id="KAJ8423394.1"/>
    </source>
</evidence>
<name>A0A9Q1JHU4_9CARY</name>
<protein>
    <recommendedName>
        <fullName evidence="3">DUF4283 domain-containing protein</fullName>
    </recommendedName>
</protein>
<sequence>MSIVKWRKDHHQILKLQKLISDPNQWNSDITSEHHADPEEGTNLKFIPPHTINGVRCAKLEQEDVADGIEYWQQSILCSVIGANPSFEFVKRIWSALDIDKIIHVRRGVILVRFGNLLGKQMVERRGVYYFASKPFLVKGCNPKIDMHTKEIEFLPLWVQFLDLDVKYWGADSLNRFTKERSMIRYARLLIDVPLDSTFPEFIEFFNDNELLIRQQVVYEWKPVKCSHCYMFGHEEPVCKNKNMVRKEWRKVQRV</sequence>
<dbReference type="AlphaFoldDB" id="A0A9Q1JHU4"/>
<gene>
    <name evidence="1" type="ORF">Cgig2_029229</name>
</gene>
<evidence type="ECO:0008006" key="3">
    <source>
        <dbReference type="Google" id="ProtNLM"/>
    </source>
</evidence>
<evidence type="ECO:0000313" key="2">
    <source>
        <dbReference type="Proteomes" id="UP001153076"/>
    </source>
</evidence>
<dbReference type="OrthoDB" id="851886at2759"/>
<reference evidence="1" key="1">
    <citation type="submission" date="2022-04" db="EMBL/GenBank/DDBJ databases">
        <title>Carnegiea gigantea Genome sequencing and assembly v2.</title>
        <authorList>
            <person name="Copetti D."/>
            <person name="Sanderson M.J."/>
            <person name="Burquez A."/>
            <person name="Wojciechowski M.F."/>
        </authorList>
    </citation>
    <scope>NUCLEOTIDE SEQUENCE</scope>
    <source>
        <strain evidence="1">SGP5-SGP5p</strain>
        <tissue evidence="1">Aerial part</tissue>
    </source>
</reference>